<organism evidence="2 3">
    <name type="scientific">Sphagnum jensenii</name>
    <dbReference type="NCBI Taxonomy" id="128206"/>
    <lineage>
        <taxon>Eukaryota</taxon>
        <taxon>Viridiplantae</taxon>
        <taxon>Streptophyta</taxon>
        <taxon>Embryophyta</taxon>
        <taxon>Bryophyta</taxon>
        <taxon>Sphagnophytina</taxon>
        <taxon>Sphagnopsida</taxon>
        <taxon>Sphagnales</taxon>
        <taxon>Sphagnaceae</taxon>
        <taxon>Sphagnum</taxon>
    </lineage>
</organism>
<evidence type="ECO:0000313" key="3">
    <source>
        <dbReference type="Proteomes" id="UP001497522"/>
    </source>
</evidence>
<evidence type="ECO:0000313" key="2">
    <source>
        <dbReference type="EMBL" id="CAK9855786.1"/>
    </source>
</evidence>
<dbReference type="EMBL" id="CAXHBF010000297">
    <property type="protein sequence ID" value="CAK9855786.1"/>
    <property type="molecule type" value="Genomic_DNA"/>
</dbReference>
<sequence>MDRLFQRGRITDAEHRRRFLARLRPEIRKLCVVRTFADNEELVGLGHSEDRCWKRPKDGRSNSGAANFLEVMFDDEAATAQQLNRFCENESVFSYTRIPRRRQPVELPPAGAGPSVGVTEEGTVTNREHSKADARAQVCNNEGWMERASESSGAGNLYLTWCEDGIDQQKCAPKSESGENTDEGAQLEGQVKSESQFGDTKLEKLVQLEGSQQILQLTL</sequence>
<reference evidence="2" key="1">
    <citation type="submission" date="2024-03" db="EMBL/GenBank/DDBJ databases">
        <authorList>
            <consortium name="ELIXIR-Norway"/>
            <consortium name="Elixir Norway"/>
        </authorList>
    </citation>
    <scope>NUCLEOTIDE SEQUENCE</scope>
</reference>
<gene>
    <name evidence="2" type="ORF">CSSPJE1EN2_LOCUS25718</name>
</gene>
<accession>A0ABP1A133</accession>
<keyword evidence="3" id="KW-1185">Reference proteome</keyword>
<evidence type="ECO:0000256" key="1">
    <source>
        <dbReference type="SAM" id="MobiDB-lite"/>
    </source>
</evidence>
<comment type="caution">
    <text evidence="2">The sequence shown here is derived from an EMBL/GenBank/DDBJ whole genome shotgun (WGS) entry which is preliminary data.</text>
</comment>
<feature type="region of interest" description="Disordered" evidence="1">
    <location>
        <begin position="171"/>
        <end position="198"/>
    </location>
</feature>
<dbReference type="Proteomes" id="UP001497522">
    <property type="component" value="Unassembled WGS sequence"/>
</dbReference>
<name>A0ABP1A133_9BRYO</name>
<protein>
    <submittedName>
        <fullName evidence="2">Uncharacterized protein</fullName>
    </submittedName>
</protein>
<proteinExistence type="predicted"/>